<dbReference type="InterPro" id="IPR001715">
    <property type="entry name" value="CH_dom"/>
</dbReference>
<keyword evidence="7" id="KW-0677">Repeat</keyword>
<feature type="region of interest" description="Disordered" evidence="11">
    <location>
        <begin position="2268"/>
        <end position="2502"/>
    </location>
</feature>
<evidence type="ECO:0000256" key="7">
    <source>
        <dbReference type="ARBA" id="ARBA00022737"/>
    </source>
</evidence>
<dbReference type="GO" id="GO:0003779">
    <property type="term" value="F:actin binding"/>
    <property type="evidence" value="ECO:0007669"/>
    <property type="project" value="UniProtKB-KW"/>
</dbReference>
<name>F2U4B5_SALR5</name>
<dbReference type="eggNOG" id="KOG0517">
    <property type="taxonomic scope" value="Eukaryota"/>
</dbReference>
<dbReference type="RefSeq" id="XP_004995717.1">
    <property type="nucleotide sequence ID" value="XM_004995660.1"/>
</dbReference>
<dbReference type="InterPro" id="IPR002017">
    <property type="entry name" value="Spectrin_repeat"/>
</dbReference>
<feature type="domain" description="Calponin-homology (CH)" evidence="13">
    <location>
        <begin position="17"/>
        <end position="121"/>
    </location>
</feature>
<keyword evidence="15" id="KW-1185">Reference proteome</keyword>
<dbReference type="InterPro" id="IPR001452">
    <property type="entry name" value="SH3_domain"/>
</dbReference>
<feature type="compositionally biased region" description="Low complexity" evidence="11">
    <location>
        <begin position="2221"/>
        <end position="2230"/>
    </location>
</feature>
<dbReference type="GeneID" id="16076304"/>
<dbReference type="Pfam" id="PF00307">
    <property type="entry name" value="CH"/>
    <property type="match status" value="2"/>
</dbReference>
<proteinExistence type="predicted"/>
<evidence type="ECO:0000313" key="14">
    <source>
        <dbReference type="EMBL" id="EGD82481.1"/>
    </source>
</evidence>
<feature type="compositionally biased region" description="Acidic residues" evidence="11">
    <location>
        <begin position="2383"/>
        <end position="2394"/>
    </location>
</feature>
<dbReference type="OrthoDB" id="5865767at2759"/>
<dbReference type="InParanoid" id="F2U4B5"/>
<dbReference type="SMART" id="SM00150">
    <property type="entry name" value="SPEC"/>
    <property type="match status" value="16"/>
</dbReference>
<dbReference type="EMBL" id="GL832961">
    <property type="protein sequence ID" value="EGD82481.1"/>
    <property type="molecule type" value="Genomic_DNA"/>
</dbReference>
<feature type="coiled-coil region" evidence="10">
    <location>
        <begin position="1843"/>
        <end position="1870"/>
    </location>
</feature>
<evidence type="ECO:0000256" key="2">
    <source>
        <dbReference type="ARBA" id="ARBA00022443"/>
    </source>
</evidence>
<evidence type="ECO:0000256" key="3">
    <source>
        <dbReference type="ARBA" id="ARBA00022490"/>
    </source>
</evidence>
<evidence type="ECO:0000259" key="13">
    <source>
        <dbReference type="PROSITE" id="PS50021"/>
    </source>
</evidence>
<dbReference type="Gene3D" id="1.20.58.60">
    <property type="match status" value="12"/>
</dbReference>
<feature type="region of interest" description="Disordered" evidence="11">
    <location>
        <begin position="2169"/>
        <end position="2194"/>
    </location>
</feature>
<dbReference type="PROSITE" id="PS00019">
    <property type="entry name" value="ACTININ_1"/>
    <property type="match status" value="1"/>
</dbReference>
<dbReference type="KEGG" id="sre:PTSG_03130"/>
<keyword evidence="3" id="KW-0963">Cytoplasm</keyword>
<dbReference type="Gene3D" id="2.30.30.40">
    <property type="entry name" value="SH3 Domains"/>
    <property type="match status" value="1"/>
</dbReference>
<keyword evidence="8" id="KW-0009">Actin-binding</keyword>
<dbReference type="InterPro" id="IPR018159">
    <property type="entry name" value="Spectrin/alpha-actinin"/>
</dbReference>
<feature type="region of interest" description="Disordered" evidence="11">
    <location>
        <begin position="770"/>
        <end position="799"/>
    </location>
</feature>
<evidence type="ECO:0000256" key="4">
    <source>
        <dbReference type="ARBA" id="ARBA00022553"/>
    </source>
</evidence>
<comment type="subcellular location">
    <subcellularLocation>
        <location evidence="1">Cytoplasm</location>
    </subcellularLocation>
</comment>
<feature type="compositionally biased region" description="Low complexity" evidence="11">
    <location>
        <begin position="2371"/>
        <end position="2380"/>
    </location>
</feature>
<feature type="compositionally biased region" description="Low complexity" evidence="11">
    <location>
        <begin position="2318"/>
        <end position="2338"/>
    </location>
</feature>
<feature type="compositionally biased region" description="Basic and acidic residues" evidence="11">
    <location>
        <begin position="2169"/>
        <end position="2189"/>
    </location>
</feature>
<dbReference type="GO" id="GO:0005737">
    <property type="term" value="C:cytoplasm"/>
    <property type="evidence" value="ECO:0007669"/>
    <property type="project" value="UniProtKB-SubCell"/>
</dbReference>
<organism evidence="15">
    <name type="scientific">Salpingoeca rosetta (strain ATCC 50818 / BSB-021)</name>
    <dbReference type="NCBI Taxonomy" id="946362"/>
    <lineage>
        <taxon>Eukaryota</taxon>
        <taxon>Choanoflagellata</taxon>
        <taxon>Craspedida</taxon>
        <taxon>Salpingoecidae</taxon>
        <taxon>Salpingoeca</taxon>
    </lineage>
</organism>
<feature type="compositionally biased region" description="Basic and acidic residues" evidence="11">
    <location>
        <begin position="2208"/>
        <end position="2220"/>
    </location>
</feature>
<dbReference type="Gene3D" id="1.10.418.10">
    <property type="entry name" value="Calponin-like domain"/>
    <property type="match status" value="2"/>
</dbReference>
<feature type="domain" description="SH3" evidence="12">
    <location>
        <begin position="796"/>
        <end position="856"/>
    </location>
</feature>
<dbReference type="GO" id="GO:0005085">
    <property type="term" value="F:guanyl-nucleotide exchange factor activity"/>
    <property type="evidence" value="ECO:0007669"/>
    <property type="project" value="UniProtKB-KW"/>
</dbReference>
<sequence length="2502" mass="279797">MASKDHQVAALRKQRETIQTKTFIKWMNSHLKDLGLQVEVLDDLQDGICIHATLQKLADEQFKLPSKKPRMRIQQIENVNACLTFMKSKEIKLEAIGGQDIVDGNVTLTLGLLWTMVLCFQLEEVEGEDAKNAKEALLRWCQRKTKGYPGVKVENFTTSWRDGLAFNALIHKHRPDLINFDALDPKDPITNLNNAFDIAERELGITSLLDAEDVLDFPDDKSIMTYLIAYYQKFAKMEQDDVWKRRLNNVLNFQLQMEHDENTFELETGDLLQWVQDKIAWLQRRDFPNSLEGVQEAMHDFKEYRVKEKPPRFVAKGNLEAALFTIQMKLRSGNRVRYQVPQGRDVAAINSHWDRLEKEEHEREIAMREELRRQEKLLEISKTFHRKADRREDWVSETLDRVTDESFGSSLAEVTASQKKEDMMNTEIDAYEKRLQALDELHQQLQDGSFNDVEAVSGRVEDLREEWEDLLQQMRERGVKLSELHDLFRVYAEIEDAVLFIERTSNAIVTAPAGKDVDEVAELQEKHTHVQTDIDAMAKATGAQLAAAVTQFTKSNHSKVDLIVQKQTEITSAFETLRQQAAERDALLKRSMLVCAFMQDVQEERSWIINTMPTAASKDVGSSLTAVHKNIKRHQMLLDEISGRDRASYSKVMETGRALAQQKDAYEPQILTALRALEELWKELQYGAQQREIGLKVALRAQEYLVAANDADSRMSEFEPQVTSTDYGHDEHTSQALLDRFNAVQEDITTFSKVMQHLAQLSQEIAGMPKPDKVSAAPTPAVSAQGSQQRLTAPKPTAERVVATQDYTAQRGKELSFTKGTVFTVKAKRDSGLWKVEDAHGSIGMIPSALVVAAPQEDEDAASQPKPRASPPRPALSRAQSIAADLAFPNHVVGVTTRQAALDARYHDLQQRAQQRALALRDSTSFHSLQRDIGVLVDWLEEKRPIYESVDIGHNGEQLGLIKRKFDAFMQELLGKESALAAINSRAEELLAAAHTQSDKIVAEQDHVNALWKEVDAKAATRQQQLEEAHETFEFRERVEELQEWIREKLAIMPEDLGRDVSSVHALQRQHEAFKSEIQPIDGEVGDLMAKNAAADVQRSELLQLLQQHLEGLNAKAQERQARIAAALDLQVFLRDYQTADAWLAGLSADIAGSELHSDLTSAEVALEQHDGLKAEMDARFPWYTQVADRGTALVQEGHFAADDIGDKSNALRTTMAEAAKAWEEKRHQLQQCFDLRRFEAATARAGATLDRLESDLATTAVGDSLDEVQVLQKTHAGVQQRIAASTDEVPGVVAACEAMLADNHYESAAIKSKSDELVARRRAVEERASERALRLQHSATLQAFLRDAGEVESWLADKEKMVAERNYEDKLNLKGKLQRHKLLVLEMGTNEDVLCDLEKRAGAAAEDRNYAAGDMRERADALRTRFEAFRAACEEKTARIEEAIAEQDFARSAADFDLWFEQVQAQLAETDVGGDRIAAAQLLKKHQQLMADVAAKQQVVDLISSSAEALIAAGNYESESIAQTRKHVGERYASLEEPCSVRLKALEDSLAWQTYLSSFRSEKAWIDERWERAHASNVGDNPADAQSLLKKHQAFHAEVLPHEDLITAAVEAGDALVPDNAHSEKIYEHNEELTKAFQDLVDASSDRLRVLMENNSAQHYFAQCTDALEWCRAHEAAAGSTEYGEGEESATAGLLAKHDALSSDLSAHRVLTQELVDQGRGLMEAGNFDQERIAAQMAAVQEAIDRLTADASKRKTALEQRMLFHQFVQDCNDSLAWLDKSLETARCTDIGEDQDHCEVLRERFDDFAQSVRANEHDMVHKPVALSEERSAHVDGPRMLDLAQQLSMRLKELQAAMASRETQLNNATEVHTFVRETSELLARVEEKHGPARSQEYGSDLPAAESLKRLHDRFELSVQALRGAVRQQAEKADALAPRHPASSGRILDMKQRLQDAWQQLLDATAARKTALEASNLLHQFLTQQRYMVSWIGDMAAQVNAHERPTSVDGAEKALELHATYKSEIDTRRVGFDDLVSFGQRLLETQPQHVEAVSSGLDALRTAFASLTQQWEEVRRALHLAKDALVFEHETQALEAWLQTQESLLLGDDALEAAVDAGGDVDVDVDALLDKHGELEALLDAHTGKLHSLRRLTKFEEESLQQDAIHQHYQRFEQEDRAEQERRAERQRQEQAEQLQQQQLLEAEMQRQHELEEAMRQEREKQAAQAAQEDTARAKATAEAIVQQEKRRATQLAEELVTAAASARAKLAEKRAAEEQLRSREQKVVEAERRASLSGTRVMRTQRASDFLPRMPLPSDGGNTTTTASTPSTTRATSTSSTLARDADAPAPGATLASEPAGSNARAPLNGAPSINGGHAHASAGAESREEDDEGEDEDIQAVLSYPSQLNPGSQRYVMAADGKMSSSSLNTEYSALSSRSELPPHMLDSQAARAEHGLSTLSISSSPSVPRRANTSSAADSLVPDDDPPPLPEDEVPDIPLDEDEEV</sequence>
<dbReference type="SUPFAM" id="SSF50044">
    <property type="entry name" value="SH3-domain"/>
    <property type="match status" value="1"/>
</dbReference>
<dbReference type="STRING" id="946362.F2U4B5"/>
<protein>
    <submittedName>
        <fullName evidence="14">Alpha-actinin 4</fullName>
    </submittedName>
</protein>
<feature type="compositionally biased region" description="Low complexity" evidence="11">
    <location>
        <begin position="2454"/>
        <end position="2463"/>
    </location>
</feature>
<evidence type="ECO:0000256" key="5">
    <source>
        <dbReference type="ARBA" id="ARBA00022658"/>
    </source>
</evidence>
<evidence type="ECO:0000256" key="11">
    <source>
        <dbReference type="SAM" id="MobiDB-lite"/>
    </source>
</evidence>
<evidence type="ECO:0000256" key="10">
    <source>
        <dbReference type="SAM" id="Coils"/>
    </source>
</evidence>
<evidence type="ECO:0000259" key="12">
    <source>
        <dbReference type="PROSITE" id="PS50002"/>
    </source>
</evidence>
<accession>F2U4B5</accession>
<dbReference type="PANTHER" id="PTHR11915">
    <property type="entry name" value="SPECTRIN/FILAMIN RELATED CYTOSKELETAL PROTEIN"/>
    <property type="match status" value="1"/>
</dbReference>
<keyword evidence="4" id="KW-0597">Phosphoprotein</keyword>
<dbReference type="SUPFAM" id="SSF46966">
    <property type="entry name" value="Spectrin repeat"/>
    <property type="match status" value="15"/>
</dbReference>
<feature type="compositionally biased region" description="Polar residues" evidence="11">
    <location>
        <begin position="782"/>
        <end position="791"/>
    </location>
</feature>
<gene>
    <name evidence="14" type="ORF">PTSG_03130</name>
</gene>
<evidence type="ECO:0000256" key="8">
    <source>
        <dbReference type="ARBA" id="ARBA00023203"/>
    </source>
</evidence>
<reference evidence="14" key="1">
    <citation type="submission" date="2009-08" db="EMBL/GenBank/DDBJ databases">
        <title>Annotation of Salpingoeca rosetta.</title>
        <authorList>
            <consortium name="The Broad Institute Genome Sequencing Platform"/>
            <person name="Russ C."/>
            <person name="Cuomo C."/>
            <person name="Burger G."/>
            <person name="Gray M.W."/>
            <person name="Holland P.W.H."/>
            <person name="King N."/>
            <person name="Lang F.B.F."/>
            <person name="Roger A.J."/>
            <person name="Ruiz-Trillo I."/>
            <person name="Young S.K."/>
            <person name="Zeng Q."/>
            <person name="Gargeya S."/>
            <person name="Alvarado L."/>
            <person name="Berlin A."/>
            <person name="Chapman S.B."/>
            <person name="Chen Z."/>
            <person name="Freedman E."/>
            <person name="Gellesch M."/>
            <person name="Goldberg J."/>
            <person name="Griggs A."/>
            <person name="Gujja S."/>
            <person name="Heilman E."/>
            <person name="Heiman D."/>
            <person name="Howarth C."/>
            <person name="Mehta T."/>
            <person name="Neiman D."/>
            <person name="Pearson M."/>
            <person name="Roberts A."/>
            <person name="Saif S."/>
            <person name="Shea T."/>
            <person name="Shenoy N."/>
            <person name="Sisk P."/>
            <person name="Stolte C."/>
            <person name="Sykes S."/>
            <person name="White J."/>
            <person name="Yandava C."/>
            <person name="Haas B."/>
            <person name="Nusbaum C."/>
            <person name="Birren B."/>
        </authorList>
    </citation>
    <scope>NUCLEOTIDE SEQUENCE [LARGE SCALE GENOMIC DNA]</scope>
    <source>
        <strain evidence="14">ATCC 50818</strain>
    </source>
</reference>
<evidence type="ECO:0000256" key="1">
    <source>
        <dbReference type="ARBA" id="ARBA00004496"/>
    </source>
</evidence>
<dbReference type="PROSITE" id="PS50002">
    <property type="entry name" value="SH3"/>
    <property type="match status" value="1"/>
</dbReference>
<feature type="compositionally biased region" description="Basic and acidic residues" evidence="11">
    <location>
        <begin position="2268"/>
        <end position="2289"/>
    </location>
</feature>
<dbReference type="InterPro" id="IPR036872">
    <property type="entry name" value="CH_dom_sf"/>
</dbReference>
<dbReference type="Pfam" id="PF00018">
    <property type="entry name" value="SH3_1"/>
    <property type="match status" value="1"/>
</dbReference>
<feature type="compositionally biased region" description="Polar residues" evidence="11">
    <location>
        <begin position="2419"/>
        <end position="2435"/>
    </location>
</feature>
<dbReference type="SUPFAM" id="SSF47576">
    <property type="entry name" value="Calponin-homology domain, CH-domain"/>
    <property type="match status" value="1"/>
</dbReference>
<feature type="region of interest" description="Disordered" evidence="11">
    <location>
        <begin position="2208"/>
        <end position="2230"/>
    </location>
</feature>
<keyword evidence="5" id="KW-0344">Guanine-nucleotide releasing factor</keyword>
<dbReference type="GO" id="GO:0005874">
    <property type="term" value="C:microtubule"/>
    <property type="evidence" value="ECO:0007669"/>
    <property type="project" value="UniProtKB-KW"/>
</dbReference>
<keyword evidence="6" id="KW-0493">Microtubule</keyword>
<feature type="region of interest" description="Disordered" evidence="11">
    <location>
        <begin position="854"/>
        <end position="877"/>
    </location>
</feature>
<evidence type="ECO:0000313" key="15">
    <source>
        <dbReference type="Proteomes" id="UP000007799"/>
    </source>
</evidence>
<dbReference type="FunFam" id="1.10.418.10:FF:000001">
    <property type="entry name" value="Actinin alpha 1"/>
    <property type="match status" value="1"/>
</dbReference>
<dbReference type="SMART" id="SM00326">
    <property type="entry name" value="SH3"/>
    <property type="match status" value="1"/>
</dbReference>
<dbReference type="SMART" id="SM00033">
    <property type="entry name" value="CH"/>
    <property type="match status" value="2"/>
</dbReference>
<dbReference type="InterPro" id="IPR036028">
    <property type="entry name" value="SH3-like_dom_sf"/>
</dbReference>
<dbReference type="PROSITE" id="PS50021">
    <property type="entry name" value="CH"/>
    <property type="match status" value="2"/>
</dbReference>
<feature type="compositionally biased region" description="Acidic residues" evidence="11">
    <location>
        <begin position="2478"/>
        <end position="2502"/>
    </location>
</feature>
<evidence type="ECO:0000256" key="6">
    <source>
        <dbReference type="ARBA" id="ARBA00022701"/>
    </source>
</evidence>
<dbReference type="Pfam" id="PF00435">
    <property type="entry name" value="Spectrin"/>
    <property type="match status" value="15"/>
</dbReference>
<feature type="domain" description="Calponin-homology (CH)" evidence="13">
    <location>
        <begin position="131"/>
        <end position="235"/>
    </location>
</feature>
<keyword evidence="10" id="KW-0175">Coiled coil</keyword>
<dbReference type="FunCoup" id="F2U4B5">
    <property type="interactions" value="687"/>
</dbReference>
<dbReference type="Proteomes" id="UP000007799">
    <property type="component" value="Unassembled WGS sequence"/>
</dbReference>
<dbReference type="InterPro" id="IPR001589">
    <property type="entry name" value="Actinin_actin-bd_CS"/>
</dbReference>
<feature type="coiled-coil region" evidence="10">
    <location>
        <begin position="421"/>
        <end position="477"/>
    </location>
</feature>
<dbReference type="CDD" id="cd00176">
    <property type="entry name" value="SPEC"/>
    <property type="match status" value="10"/>
</dbReference>
<dbReference type="CDD" id="cd00174">
    <property type="entry name" value="SH3"/>
    <property type="match status" value="1"/>
</dbReference>
<evidence type="ECO:0000256" key="9">
    <source>
        <dbReference type="PROSITE-ProRule" id="PRU00192"/>
    </source>
</evidence>
<keyword evidence="2 9" id="KW-0728">SH3 domain</keyword>